<keyword evidence="5" id="KW-0326">Glycosidase</keyword>
<dbReference type="SUPFAM" id="SSF49785">
    <property type="entry name" value="Galactose-binding domain-like"/>
    <property type="match status" value="1"/>
</dbReference>
<dbReference type="InterPro" id="IPR054593">
    <property type="entry name" value="Beta-mannosidase-like_N2"/>
</dbReference>
<protein>
    <recommendedName>
        <fullName evidence="2">beta-mannosidase</fullName>
        <ecNumber evidence="2">3.2.1.25</ecNumber>
    </recommendedName>
</protein>
<evidence type="ECO:0000259" key="6">
    <source>
        <dbReference type="Pfam" id="PF17753"/>
    </source>
</evidence>
<keyword evidence="4" id="KW-0325">Glycoprotein</keyword>
<comment type="caution">
    <text evidence="8">The sequence shown here is derived from an EMBL/GenBank/DDBJ whole genome shotgun (WGS) entry which is preliminary data.</text>
</comment>
<feature type="domain" description="Beta-mannosidase Ig-fold" evidence="6">
    <location>
        <begin position="766"/>
        <end position="831"/>
    </location>
</feature>
<dbReference type="InterPro" id="IPR013783">
    <property type="entry name" value="Ig-like_fold"/>
</dbReference>
<dbReference type="Gene3D" id="2.60.120.260">
    <property type="entry name" value="Galactose-binding domain-like"/>
    <property type="match status" value="1"/>
</dbReference>
<evidence type="ECO:0000256" key="3">
    <source>
        <dbReference type="ARBA" id="ARBA00022801"/>
    </source>
</evidence>
<keyword evidence="3 8" id="KW-0378">Hydrolase</keyword>
<dbReference type="InterPro" id="IPR008979">
    <property type="entry name" value="Galactose-bd-like_sf"/>
</dbReference>
<organism evidence="8 9">
    <name type="scientific">Phaeodactylibacter luteus</name>
    <dbReference type="NCBI Taxonomy" id="1564516"/>
    <lineage>
        <taxon>Bacteria</taxon>
        <taxon>Pseudomonadati</taxon>
        <taxon>Bacteroidota</taxon>
        <taxon>Saprospiria</taxon>
        <taxon>Saprospirales</taxon>
        <taxon>Haliscomenobacteraceae</taxon>
        <taxon>Phaeodactylibacter</taxon>
    </lineage>
</organism>
<evidence type="ECO:0000256" key="5">
    <source>
        <dbReference type="ARBA" id="ARBA00023295"/>
    </source>
</evidence>
<dbReference type="Proteomes" id="UP000321580">
    <property type="component" value="Unassembled WGS sequence"/>
</dbReference>
<evidence type="ECO:0000256" key="1">
    <source>
        <dbReference type="ARBA" id="ARBA00000829"/>
    </source>
</evidence>
<dbReference type="Gene3D" id="3.20.20.80">
    <property type="entry name" value="Glycosidases"/>
    <property type="match status" value="1"/>
</dbReference>
<evidence type="ECO:0000313" key="8">
    <source>
        <dbReference type="EMBL" id="TXB66512.1"/>
    </source>
</evidence>
<dbReference type="EC" id="3.2.1.25" evidence="2"/>
<dbReference type="GO" id="GO:0004567">
    <property type="term" value="F:beta-mannosidase activity"/>
    <property type="evidence" value="ECO:0007669"/>
    <property type="project" value="UniProtKB-EC"/>
</dbReference>
<dbReference type="PANTHER" id="PTHR43730">
    <property type="entry name" value="BETA-MANNOSIDASE"/>
    <property type="match status" value="1"/>
</dbReference>
<evidence type="ECO:0000256" key="2">
    <source>
        <dbReference type="ARBA" id="ARBA00012754"/>
    </source>
</evidence>
<evidence type="ECO:0000256" key="4">
    <source>
        <dbReference type="ARBA" id="ARBA00023180"/>
    </source>
</evidence>
<dbReference type="FunFam" id="3.20.20.80:FF:000050">
    <property type="entry name" value="Beta-mannosidase B"/>
    <property type="match status" value="1"/>
</dbReference>
<dbReference type="OrthoDB" id="9801077at2"/>
<comment type="catalytic activity">
    <reaction evidence="1">
        <text>Hydrolysis of terminal, non-reducing beta-D-mannose residues in beta-D-mannosides.</text>
        <dbReference type="EC" id="3.2.1.25"/>
    </reaction>
</comment>
<dbReference type="EMBL" id="VOOR01000007">
    <property type="protein sequence ID" value="TXB66512.1"/>
    <property type="molecule type" value="Genomic_DNA"/>
</dbReference>
<dbReference type="GO" id="GO:0006516">
    <property type="term" value="P:glycoprotein catabolic process"/>
    <property type="evidence" value="ECO:0007669"/>
    <property type="project" value="TreeGrafter"/>
</dbReference>
<dbReference type="Pfam" id="PF17753">
    <property type="entry name" value="Ig_mannosidase"/>
    <property type="match status" value="1"/>
</dbReference>
<feature type="domain" description="Beta-mannosidase-like galactose-binding" evidence="7">
    <location>
        <begin position="29"/>
        <end position="200"/>
    </location>
</feature>
<proteinExistence type="predicted"/>
<dbReference type="Gene3D" id="2.60.40.10">
    <property type="entry name" value="Immunoglobulins"/>
    <property type="match status" value="2"/>
</dbReference>
<name>A0A5C6RYR4_9BACT</name>
<dbReference type="InterPro" id="IPR017853">
    <property type="entry name" value="GH"/>
</dbReference>
<keyword evidence="9" id="KW-1185">Reference proteome</keyword>
<dbReference type="InterPro" id="IPR041625">
    <property type="entry name" value="Beta-mannosidase_Ig"/>
</dbReference>
<dbReference type="InterPro" id="IPR036156">
    <property type="entry name" value="Beta-gal/glucu_dom_sf"/>
</dbReference>
<evidence type="ECO:0000259" key="7">
    <source>
        <dbReference type="Pfam" id="PF22666"/>
    </source>
</evidence>
<dbReference type="PANTHER" id="PTHR43730:SF1">
    <property type="entry name" value="BETA-MANNOSIDASE"/>
    <property type="match status" value="1"/>
</dbReference>
<dbReference type="SUPFAM" id="SSF49303">
    <property type="entry name" value="beta-Galactosidase/glucuronidase domain"/>
    <property type="match status" value="2"/>
</dbReference>
<reference evidence="8 9" key="1">
    <citation type="submission" date="2019-08" db="EMBL/GenBank/DDBJ databases">
        <title>Genome of Phaeodactylibacter luteus.</title>
        <authorList>
            <person name="Bowman J.P."/>
        </authorList>
    </citation>
    <scope>NUCLEOTIDE SEQUENCE [LARGE SCALE GENOMIC DNA]</scope>
    <source>
        <strain evidence="8 9">KCTC 42180</strain>
    </source>
</reference>
<evidence type="ECO:0000313" key="9">
    <source>
        <dbReference type="Proteomes" id="UP000321580"/>
    </source>
</evidence>
<dbReference type="Pfam" id="PF22666">
    <property type="entry name" value="Glyco_hydro_2_N2"/>
    <property type="match status" value="1"/>
</dbReference>
<dbReference type="RefSeq" id="WP_147166301.1">
    <property type="nucleotide sequence ID" value="NZ_VOOR01000007.1"/>
</dbReference>
<dbReference type="AlphaFoldDB" id="A0A5C6RYR4"/>
<gene>
    <name evidence="8" type="ORF">FRY97_04810</name>
</gene>
<dbReference type="InterPro" id="IPR050887">
    <property type="entry name" value="Beta-mannosidase_GH2"/>
</dbReference>
<dbReference type="SUPFAM" id="SSF51445">
    <property type="entry name" value="(Trans)glycosidases"/>
    <property type="match status" value="1"/>
</dbReference>
<accession>A0A5C6RYR4</accession>
<sequence>MSNQQKNMAVPRPGTAMESGASYWLSEGWVFRELGGSEWLPAVVPGNNYSDLFRAKAIPDPFYREHENKVQWVAERDWEYKLGFTAGPDLLAHQCQLLDFHGLDTYASVWLNGRHLLDSQNMFLRHQVDVSGWLQPGSNELRIVFRSPLKEVRGRAAAAGLVYPAGNDHSEEKLSVFSRKAPYHYGWDWGPRFVTSGIWRGVQLLGYSCVRIQHQDLSTLELLPQGGRVLASLELEVAEPGEYLVRLDIGQGQWAFDFPISCEKGTQHFSFELELPGAAYWWPKGYGEARLYEVEWRVAGSTGATFAAARSRFGMRTARLIRKPDEHGRSFYFEINGQPVFALGANYIPQDSFLDQAGPERYRQCFDDMEAAHFNMVRIWGGGIYEEGLFYDLADERGIMVWQDFMFACTMYPGDEAFLDNVAKEAVYNIKRLKAHPSVVLWCGNNEIGVGWEHWGWQETYGYSPVQCEQLKADYDRLFHGLLPELVAGHAPGIDYLPSSPMIDYSEISRYADGDVHYWGVWHEEAPFETYQDAVPRFMSEYGFQSFPLLESVKRYTSPEDWGLESPVMQLHQKHPRGNGIIRKYLMEAYAPPQSFEAFLYLSQVLQAEGIRMAIEAHRAAKPFCMGTLYWQLNDCWPVASWSGIDYYGRWKALHYHVRQAYQPVIGVLDVRRAVWKAVFIKDEAGDQQVTARLGLYSIAGKRHWMAEHRLRVGPEANTVWEVPELQQESEGLEKGQRFVRLEVLREGTVVYDRIIWLDKPKELQLRPPEVLWRLEQGEGHLTATLSSSNLVKNLYVQLEGVEANASDNFFDLFPGEEKTIRWALRAGETPGQLTWLSVFEACQKNESA</sequence>